<keyword evidence="3" id="KW-0540">Nuclease</keyword>
<keyword evidence="3" id="KW-0378">Hydrolase</keyword>
<evidence type="ECO:0000313" key="3">
    <source>
        <dbReference type="EMBL" id="KAF5843031.1"/>
    </source>
</evidence>
<dbReference type="InterPro" id="IPR036691">
    <property type="entry name" value="Endo/exonu/phosph_ase_sf"/>
</dbReference>
<keyword evidence="3" id="KW-0255">Endonuclease</keyword>
<keyword evidence="1" id="KW-1133">Transmembrane helix</keyword>
<evidence type="ECO:0000259" key="2">
    <source>
        <dbReference type="Pfam" id="PF03372"/>
    </source>
</evidence>
<dbReference type="EMBL" id="MU069450">
    <property type="protein sequence ID" value="KAF5843031.1"/>
    <property type="molecule type" value="Genomic_DNA"/>
</dbReference>
<name>A0ABQ7H847_DUNSA</name>
<evidence type="ECO:0000313" key="4">
    <source>
        <dbReference type="Proteomes" id="UP000815325"/>
    </source>
</evidence>
<dbReference type="Gene3D" id="3.60.10.10">
    <property type="entry name" value="Endonuclease/exonuclease/phosphatase"/>
    <property type="match status" value="1"/>
</dbReference>
<keyword evidence="1" id="KW-0812">Transmembrane</keyword>
<keyword evidence="1" id="KW-0472">Membrane</keyword>
<organism evidence="3 4">
    <name type="scientific">Dunaliella salina</name>
    <name type="common">Green alga</name>
    <name type="synonym">Protococcus salinus</name>
    <dbReference type="NCBI Taxonomy" id="3046"/>
    <lineage>
        <taxon>Eukaryota</taxon>
        <taxon>Viridiplantae</taxon>
        <taxon>Chlorophyta</taxon>
        <taxon>core chlorophytes</taxon>
        <taxon>Chlorophyceae</taxon>
        <taxon>CS clade</taxon>
        <taxon>Chlamydomonadales</taxon>
        <taxon>Dunaliellaceae</taxon>
        <taxon>Dunaliella</taxon>
    </lineage>
</organism>
<feature type="transmembrane region" description="Helical" evidence="1">
    <location>
        <begin position="6"/>
        <end position="27"/>
    </location>
</feature>
<dbReference type="SUPFAM" id="SSF56219">
    <property type="entry name" value="DNase I-like"/>
    <property type="match status" value="1"/>
</dbReference>
<reference evidence="3" key="1">
    <citation type="submission" date="2017-08" db="EMBL/GenBank/DDBJ databases">
        <authorList>
            <person name="Polle J.E."/>
            <person name="Barry K."/>
            <person name="Cushman J."/>
            <person name="Schmutz J."/>
            <person name="Tran D."/>
            <person name="Hathwaick L.T."/>
            <person name="Yim W.C."/>
            <person name="Jenkins J."/>
            <person name="Mckie-Krisberg Z.M."/>
            <person name="Prochnik S."/>
            <person name="Lindquist E."/>
            <person name="Dockter R.B."/>
            <person name="Adam C."/>
            <person name="Molina H."/>
            <person name="Bunkerborg J."/>
            <person name="Jin E."/>
            <person name="Buchheim M."/>
            <person name="Magnuson J."/>
        </authorList>
    </citation>
    <scope>NUCLEOTIDE SEQUENCE</scope>
    <source>
        <strain evidence="3">CCAP 19/18</strain>
    </source>
</reference>
<keyword evidence="4" id="KW-1185">Reference proteome</keyword>
<evidence type="ECO:0000256" key="1">
    <source>
        <dbReference type="SAM" id="Phobius"/>
    </source>
</evidence>
<dbReference type="GO" id="GO:0004519">
    <property type="term" value="F:endonuclease activity"/>
    <property type="evidence" value="ECO:0007669"/>
    <property type="project" value="UniProtKB-KW"/>
</dbReference>
<dbReference type="Pfam" id="PF03372">
    <property type="entry name" value="Exo_endo_phos"/>
    <property type="match status" value="1"/>
</dbReference>
<proteinExistence type="predicted"/>
<protein>
    <submittedName>
        <fullName evidence="3">Endonuclease/exonuclease/phosphatase</fullName>
    </submittedName>
</protein>
<sequence length="372" mass="41329">MPNTSLIQVIILGLGAIGAGSAAAWLLRSRRRKPVQRRPTKKGVDRRRQARLRAVAAATPCKAVPRYGSLKTADPNQFSLLSWNVLADGLSDKKRLPMVLPGHTGWHHRAPLIREELHATAPDLVALQEVDPSRWEEMRAWLPGYESLLQDKKEESKMLLGLMWKPRLQLVWAEHRSLVMLAEFSFNDGAGNLQTLYLMNLHLEGSPYRPNDRISQLKSGLLRMTARQEANGMQPSTCSTLVCGDFNSGPENCPYRLMHRGRLEGGSTEAGLPQIEVTRTSVSHPYKLYDAYMESGDPLPWTRKVPGRPATLDYIWATSDLDLVAVYHPLKGLHGQKLATSCRGLGGLPNSLCPSDHLPLGATFRLRSPALS</sequence>
<comment type="caution">
    <text evidence="3">The sequence shown here is derived from an EMBL/GenBank/DDBJ whole genome shotgun (WGS) entry which is preliminary data.</text>
</comment>
<feature type="domain" description="Endonuclease/exonuclease/phosphatase" evidence="2">
    <location>
        <begin position="81"/>
        <end position="357"/>
    </location>
</feature>
<gene>
    <name evidence="3" type="ORF">DUNSADRAFT_3160</name>
</gene>
<dbReference type="Proteomes" id="UP000815325">
    <property type="component" value="Unassembled WGS sequence"/>
</dbReference>
<dbReference type="PANTHER" id="PTHR12121">
    <property type="entry name" value="CARBON CATABOLITE REPRESSOR PROTEIN 4"/>
    <property type="match status" value="1"/>
</dbReference>
<accession>A0ABQ7H847</accession>
<dbReference type="InterPro" id="IPR050410">
    <property type="entry name" value="CCR4/nocturin_mRNA_transcr"/>
</dbReference>
<dbReference type="PANTHER" id="PTHR12121:SF37">
    <property type="entry name" value="2',5'-PHOSPHODIESTERASE 12"/>
    <property type="match status" value="1"/>
</dbReference>
<dbReference type="InterPro" id="IPR005135">
    <property type="entry name" value="Endo/exonuclease/phosphatase"/>
</dbReference>